<sequence>MAQYFAHVGIQFFGFDQRGFGKSGSKAGDLGDNGGVDNVVKDIAAMNRLAMIDGVKHFMFGISMGGMHVLNYCLVHNQDGHIAGIISDAPALENSGLLVPSDEETLFNNQAIVEQWERDDLCLNYSTLGTLVDMYTVGPRITARASDFITPFFAGLPDSLDKKLKIIENCPFHLELADEYTQWILSRVERDS</sequence>
<accession>A0A1Y1WGZ5</accession>
<evidence type="ECO:0000259" key="1">
    <source>
        <dbReference type="Pfam" id="PF12146"/>
    </source>
</evidence>
<dbReference type="OrthoDB" id="10249433at2759"/>
<dbReference type="Gene3D" id="3.40.50.1820">
    <property type="entry name" value="alpha/beta hydrolase"/>
    <property type="match status" value="1"/>
</dbReference>
<dbReference type="SUPFAM" id="SSF53474">
    <property type="entry name" value="alpha/beta-Hydrolases"/>
    <property type="match status" value="1"/>
</dbReference>
<evidence type="ECO:0000313" key="2">
    <source>
        <dbReference type="EMBL" id="ORX72655.1"/>
    </source>
</evidence>
<feature type="domain" description="Serine aminopeptidase S33" evidence="1">
    <location>
        <begin position="2"/>
        <end position="94"/>
    </location>
</feature>
<keyword evidence="3" id="KW-1185">Reference proteome</keyword>
<dbReference type="InterPro" id="IPR029058">
    <property type="entry name" value="AB_hydrolase_fold"/>
</dbReference>
<name>A0A1Y1WGZ5_9FUNG</name>
<dbReference type="GeneID" id="63803060"/>
<dbReference type="EMBL" id="MCFD01000002">
    <property type="protein sequence ID" value="ORX72655.1"/>
    <property type="molecule type" value="Genomic_DNA"/>
</dbReference>
<reference evidence="2 3" key="1">
    <citation type="submission" date="2016-07" db="EMBL/GenBank/DDBJ databases">
        <title>Pervasive Adenine N6-methylation of Active Genes in Fungi.</title>
        <authorList>
            <consortium name="DOE Joint Genome Institute"/>
            <person name="Mondo S.J."/>
            <person name="Dannebaum R.O."/>
            <person name="Kuo R.C."/>
            <person name="Labutti K."/>
            <person name="Haridas S."/>
            <person name="Kuo A."/>
            <person name="Salamov A."/>
            <person name="Ahrendt S.R."/>
            <person name="Lipzen A."/>
            <person name="Sullivan W."/>
            <person name="Andreopoulos W.B."/>
            <person name="Clum A."/>
            <person name="Lindquist E."/>
            <person name="Daum C."/>
            <person name="Ramamoorthy G.K."/>
            <person name="Gryganskyi A."/>
            <person name="Culley D."/>
            <person name="Magnuson J.K."/>
            <person name="James T.Y."/>
            <person name="O'Malley M.A."/>
            <person name="Stajich J.E."/>
            <person name="Spatafora J.W."/>
            <person name="Visel A."/>
            <person name="Grigoriev I.V."/>
        </authorList>
    </citation>
    <scope>NUCLEOTIDE SEQUENCE [LARGE SCALE GENOMIC DNA]</scope>
    <source>
        <strain evidence="2 3">ATCC 12442</strain>
    </source>
</reference>
<proteinExistence type="predicted"/>
<dbReference type="STRING" id="61395.A0A1Y1WGZ5"/>
<dbReference type="PANTHER" id="PTHR11614">
    <property type="entry name" value="PHOSPHOLIPASE-RELATED"/>
    <property type="match status" value="1"/>
</dbReference>
<evidence type="ECO:0000313" key="3">
    <source>
        <dbReference type="Proteomes" id="UP000193922"/>
    </source>
</evidence>
<dbReference type="Proteomes" id="UP000193922">
    <property type="component" value="Unassembled WGS sequence"/>
</dbReference>
<protein>
    <recommendedName>
        <fullName evidence="1">Serine aminopeptidase S33 domain-containing protein</fullName>
    </recommendedName>
</protein>
<gene>
    <name evidence="2" type="ORF">DL89DRAFT_264866</name>
</gene>
<comment type="caution">
    <text evidence="2">The sequence shown here is derived from an EMBL/GenBank/DDBJ whole genome shotgun (WGS) entry which is preliminary data.</text>
</comment>
<dbReference type="InterPro" id="IPR022742">
    <property type="entry name" value="Hydrolase_4"/>
</dbReference>
<organism evidence="2 3">
    <name type="scientific">Linderina pennispora</name>
    <dbReference type="NCBI Taxonomy" id="61395"/>
    <lineage>
        <taxon>Eukaryota</taxon>
        <taxon>Fungi</taxon>
        <taxon>Fungi incertae sedis</taxon>
        <taxon>Zoopagomycota</taxon>
        <taxon>Kickxellomycotina</taxon>
        <taxon>Kickxellomycetes</taxon>
        <taxon>Kickxellales</taxon>
        <taxon>Kickxellaceae</taxon>
        <taxon>Linderina</taxon>
    </lineage>
</organism>
<dbReference type="AlphaFoldDB" id="A0A1Y1WGZ5"/>
<dbReference type="RefSeq" id="XP_040745995.1">
    <property type="nucleotide sequence ID" value="XM_040886412.1"/>
</dbReference>
<dbReference type="InterPro" id="IPR051044">
    <property type="entry name" value="MAG_DAG_Lipase"/>
</dbReference>
<dbReference type="Pfam" id="PF12146">
    <property type="entry name" value="Hydrolase_4"/>
    <property type="match status" value="1"/>
</dbReference>